<evidence type="ECO:0000256" key="3">
    <source>
        <dbReference type="ARBA" id="ARBA00006341"/>
    </source>
</evidence>
<dbReference type="CDD" id="cd04878">
    <property type="entry name" value="ACT_AHAS"/>
    <property type="match status" value="1"/>
</dbReference>
<dbReference type="GO" id="GO:0003984">
    <property type="term" value="F:acetolactate synthase activity"/>
    <property type="evidence" value="ECO:0007669"/>
    <property type="project" value="UniProtKB-UniRule"/>
</dbReference>
<dbReference type="InterPro" id="IPR054480">
    <property type="entry name" value="AHAS_small-like_ACT"/>
</dbReference>
<dbReference type="EMBL" id="FUYE01000004">
    <property type="protein sequence ID" value="SKA88290.1"/>
    <property type="molecule type" value="Genomic_DNA"/>
</dbReference>
<comment type="subunit">
    <text evidence="4 8">Dimer of large and small chains.</text>
</comment>
<dbReference type="InterPro" id="IPR045865">
    <property type="entry name" value="ACT-like_dom_sf"/>
</dbReference>
<evidence type="ECO:0000256" key="2">
    <source>
        <dbReference type="ARBA" id="ARBA00005025"/>
    </source>
</evidence>
<feature type="domain" description="ACT" evidence="9">
    <location>
        <begin position="24"/>
        <end position="99"/>
    </location>
</feature>
<organism evidence="10 11">
    <name type="scientific">Prosthecobacter debontii</name>
    <dbReference type="NCBI Taxonomy" id="48467"/>
    <lineage>
        <taxon>Bacteria</taxon>
        <taxon>Pseudomonadati</taxon>
        <taxon>Verrucomicrobiota</taxon>
        <taxon>Verrucomicrobiia</taxon>
        <taxon>Verrucomicrobiales</taxon>
        <taxon>Verrucomicrobiaceae</taxon>
        <taxon>Prosthecobacter</taxon>
    </lineage>
</organism>
<dbReference type="PROSITE" id="PS51671">
    <property type="entry name" value="ACT"/>
    <property type="match status" value="1"/>
</dbReference>
<dbReference type="GO" id="GO:1990610">
    <property type="term" value="F:acetolactate synthase regulator activity"/>
    <property type="evidence" value="ECO:0007669"/>
    <property type="project" value="UniProtKB-UniRule"/>
</dbReference>
<dbReference type="NCBIfam" id="TIGR00119">
    <property type="entry name" value="acolac_sm"/>
    <property type="match status" value="1"/>
</dbReference>
<keyword evidence="8" id="KW-0808">Transferase</keyword>
<dbReference type="AlphaFoldDB" id="A0A1T4XFI6"/>
<dbReference type="InterPro" id="IPR019455">
    <property type="entry name" value="Acetolactate_synth_ssu_C"/>
</dbReference>
<dbReference type="Gene3D" id="3.30.70.1150">
    <property type="entry name" value="ACT-like. Chain A, domain 2"/>
    <property type="match status" value="1"/>
</dbReference>
<dbReference type="GO" id="GO:0005829">
    <property type="term" value="C:cytosol"/>
    <property type="evidence" value="ECO:0007669"/>
    <property type="project" value="TreeGrafter"/>
</dbReference>
<comment type="function">
    <text evidence="8">Catalyzes the conversion of 2 pyruvate molecules into acetolactate in the first common step of the biosynthetic pathway of the branched-amino acids such as leucine, isoleucine, and valine.</text>
</comment>
<dbReference type="PANTHER" id="PTHR30239:SF0">
    <property type="entry name" value="ACETOLACTATE SYNTHASE SMALL SUBUNIT 1, CHLOROPLASTIC"/>
    <property type="match status" value="1"/>
</dbReference>
<comment type="catalytic activity">
    <reaction evidence="7 8">
        <text>2 pyruvate + H(+) = (2S)-2-acetolactate + CO2</text>
        <dbReference type="Rhea" id="RHEA:25249"/>
        <dbReference type="ChEBI" id="CHEBI:15361"/>
        <dbReference type="ChEBI" id="CHEBI:15378"/>
        <dbReference type="ChEBI" id="CHEBI:16526"/>
        <dbReference type="ChEBI" id="CHEBI:58476"/>
        <dbReference type="EC" id="2.2.1.6"/>
    </reaction>
</comment>
<evidence type="ECO:0000256" key="1">
    <source>
        <dbReference type="ARBA" id="ARBA00004974"/>
    </source>
</evidence>
<dbReference type="UniPathway" id="UPA00047">
    <property type="reaction ID" value="UER00055"/>
</dbReference>
<dbReference type="Pfam" id="PF22629">
    <property type="entry name" value="ACT_AHAS_ss"/>
    <property type="match status" value="1"/>
</dbReference>
<gene>
    <name evidence="10" type="ORF">SAMN02745166_01395</name>
</gene>
<evidence type="ECO:0000256" key="4">
    <source>
        <dbReference type="ARBA" id="ARBA00011744"/>
    </source>
</evidence>
<dbReference type="RefSeq" id="WP_078812601.1">
    <property type="nucleotide sequence ID" value="NZ_FUYE01000004.1"/>
</dbReference>
<evidence type="ECO:0000256" key="7">
    <source>
        <dbReference type="ARBA" id="ARBA00048670"/>
    </source>
</evidence>
<protein>
    <recommendedName>
        <fullName evidence="8">Acetolactate synthase small subunit</fullName>
        <shortName evidence="8">AHAS</shortName>
        <shortName evidence="8">ALS</shortName>
        <ecNumber evidence="8">2.2.1.6</ecNumber>
    </recommendedName>
    <alternativeName>
        <fullName evidence="8">Acetohydroxy-acid synthase small subunit</fullName>
    </alternativeName>
</protein>
<dbReference type="NCBIfam" id="NF008864">
    <property type="entry name" value="PRK11895.1"/>
    <property type="match status" value="1"/>
</dbReference>
<comment type="pathway">
    <text evidence="2 8">Amino-acid biosynthesis; L-valine biosynthesis; L-valine from pyruvate: step 1/4.</text>
</comment>
<keyword evidence="6 8" id="KW-0100">Branched-chain amino acid biosynthesis</keyword>
<dbReference type="PANTHER" id="PTHR30239">
    <property type="entry name" value="ACETOLACTATE SYNTHASE SMALL SUBUNIT"/>
    <property type="match status" value="1"/>
</dbReference>
<dbReference type="InterPro" id="IPR004789">
    <property type="entry name" value="Acetalactate_synth_ssu"/>
</dbReference>
<evidence type="ECO:0000256" key="8">
    <source>
        <dbReference type="RuleBase" id="RU368092"/>
    </source>
</evidence>
<keyword evidence="11" id="KW-1185">Reference proteome</keyword>
<evidence type="ECO:0000259" key="9">
    <source>
        <dbReference type="PROSITE" id="PS51671"/>
    </source>
</evidence>
<dbReference type="InterPro" id="IPR027271">
    <property type="entry name" value="Acetolactate_synth/TF_NikR_C"/>
</dbReference>
<dbReference type="STRING" id="48467.SAMN02745166_01395"/>
<evidence type="ECO:0000313" key="11">
    <source>
        <dbReference type="Proteomes" id="UP000190774"/>
    </source>
</evidence>
<reference evidence="11" key="1">
    <citation type="submission" date="2017-02" db="EMBL/GenBank/DDBJ databases">
        <authorList>
            <person name="Varghese N."/>
            <person name="Submissions S."/>
        </authorList>
    </citation>
    <scope>NUCLEOTIDE SEQUENCE [LARGE SCALE GENOMIC DNA]</scope>
    <source>
        <strain evidence="11">ATCC 700200</strain>
    </source>
</reference>
<sequence length="181" mass="19977">MSDRIPATTDKKPAPQADIINIHTLSVYVNNQPGVLGRICAVFSRRGFNIESLVVSQTRDPRFSRMTIGISGHPEGLHQIIMQVNKLIDVIHCVEHTDRDAVAKELVLIKIAAGPEQRTEILQIVEHYAGKTVDLQDDSLIAMITGNTDKLDAAVRLLSKFEIVETVRTGKVVMARGLETT</sequence>
<evidence type="ECO:0000256" key="6">
    <source>
        <dbReference type="ARBA" id="ARBA00023304"/>
    </source>
</evidence>
<dbReference type="FunFam" id="3.30.70.260:FF:000001">
    <property type="entry name" value="Acetolactate synthase, small subunit"/>
    <property type="match status" value="1"/>
</dbReference>
<comment type="pathway">
    <text evidence="1 8">Amino-acid biosynthesis; L-isoleucine biosynthesis; L-isoleucine from 2-oxobutanoate: step 1/4.</text>
</comment>
<dbReference type="InterPro" id="IPR039557">
    <property type="entry name" value="AHAS_ACT"/>
</dbReference>
<dbReference type="GO" id="GO:0009097">
    <property type="term" value="P:isoleucine biosynthetic process"/>
    <property type="evidence" value="ECO:0007669"/>
    <property type="project" value="UniProtKB-UniRule"/>
</dbReference>
<dbReference type="OrthoDB" id="9787365at2"/>
<dbReference type="Proteomes" id="UP000190774">
    <property type="component" value="Unassembled WGS sequence"/>
</dbReference>
<dbReference type="GO" id="GO:0009099">
    <property type="term" value="P:L-valine biosynthetic process"/>
    <property type="evidence" value="ECO:0007669"/>
    <property type="project" value="UniProtKB-UniRule"/>
</dbReference>
<accession>A0A1T4XFI6</accession>
<dbReference type="Pfam" id="PF10369">
    <property type="entry name" value="ALS_ss_C"/>
    <property type="match status" value="1"/>
</dbReference>
<keyword evidence="5 8" id="KW-0028">Amino-acid biosynthesis</keyword>
<dbReference type="UniPathway" id="UPA00049">
    <property type="reaction ID" value="UER00059"/>
</dbReference>
<proteinExistence type="inferred from homology"/>
<name>A0A1T4XFI6_9BACT</name>
<evidence type="ECO:0000313" key="10">
    <source>
        <dbReference type="EMBL" id="SKA88290.1"/>
    </source>
</evidence>
<dbReference type="SUPFAM" id="SSF55021">
    <property type="entry name" value="ACT-like"/>
    <property type="match status" value="2"/>
</dbReference>
<evidence type="ECO:0000256" key="5">
    <source>
        <dbReference type="ARBA" id="ARBA00022605"/>
    </source>
</evidence>
<dbReference type="InterPro" id="IPR002912">
    <property type="entry name" value="ACT_dom"/>
</dbReference>
<dbReference type="Gene3D" id="3.30.70.260">
    <property type="match status" value="1"/>
</dbReference>
<comment type="similarity">
    <text evidence="3 8">Belongs to the acetolactate synthase small subunit family.</text>
</comment>
<dbReference type="EC" id="2.2.1.6" evidence="8"/>